<reference evidence="3 4" key="1">
    <citation type="submission" date="2018-11" db="EMBL/GenBank/DDBJ databases">
        <title>Haplotype-resolved cattle genomes.</title>
        <authorList>
            <person name="Low W.Y."/>
            <person name="Tearle R."/>
            <person name="Bickhart D.M."/>
            <person name="Rosen B.D."/>
            <person name="Koren S."/>
            <person name="Rhie A."/>
            <person name="Hiendleder S."/>
            <person name="Phillippy A.M."/>
            <person name="Smith T.P.L."/>
            <person name="Williams J.L."/>
        </authorList>
    </citation>
    <scope>NUCLEOTIDE SEQUENCE [LARGE SCALE GENOMIC DNA]</scope>
</reference>
<organism evidence="3 4">
    <name type="scientific">Bos indicus x Bos taurus</name>
    <name type="common">Hybrid cattle</name>
    <dbReference type="NCBI Taxonomy" id="30522"/>
    <lineage>
        <taxon>Eukaryota</taxon>
        <taxon>Metazoa</taxon>
        <taxon>Chordata</taxon>
        <taxon>Craniata</taxon>
        <taxon>Vertebrata</taxon>
        <taxon>Euteleostomi</taxon>
        <taxon>Mammalia</taxon>
        <taxon>Eutheria</taxon>
        <taxon>Laurasiatheria</taxon>
        <taxon>Artiodactyla</taxon>
        <taxon>Ruminantia</taxon>
        <taxon>Pecora</taxon>
        <taxon>Bovidae</taxon>
        <taxon>Bovinae</taxon>
        <taxon>Bos</taxon>
    </lineage>
</organism>
<dbReference type="GO" id="GO:0030154">
    <property type="term" value="P:cell differentiation"/>
    <property type="evidence" value="ECO:0007669"/>
    <property type="project" value="InterPro"/>
</dbReference>
<dbReference type="Proteomes" id="UP000429181">
    <property type="component" value="Chromosome 19"/>
</dbReference>
<feature type="region of interest" description="Disordered" evidence="2">
    <location>
        <begin position="29"/>
        <end position="50"/>
    </location>
</feature>
<dbReference type="Pfam" id="PF15060">
    <property type="entry name" value="PPDFL"/>
    <property type="match status" value="1"/>
</dbReference>
<evidence type="ECO:0000313" key="4">
    <source>
        <dbReference type="Proteomes" id="UP000429181"/>
    </source>
</evidence>
<reference evidence="3" key="2">
    <citation type="submission" date="2025-08" db="UniProtKB">
        <authorList>
            <consortium name="Ensembl"/>
        </authorList>
    </citation>
    <scope>IDENTIFICATION</scope>
</reference>
<dbReference type="InterPro" id="IPR026754">
    <property type="entry name" value="PPDPF"/>
</dbReference>
<accession>A0A4W2FKW3</accession>
<protein>
    <submittedName>
        <fullName evidence="3">Uncharacterized protein</fullName>
    </submittedName>
</protein>
<dbReference type="Ensembl" id="ENSBIXT00005006665.1">
    <property type="protein sequence ID" value="ENSBIXP00005005279.1"/>
    <property type="gene ID" value="ENSBIXG00005011009.1"/>
</dbReference>
<proteinExistence type="inferred from homology"/>
<evidence type="ECO:0000256" key="2">
    <source>
        <dbReference type="SAM" id="MobiDB-lite"/>
    </source>
</evidence>
<dbReference type="AlphaFoldDB" id="A0A4W2FKW3"/>
<name>A0A4W2FKW3_BOBOX</name>
<dbReference type="PANTHER" id="PTHR14572">
    <property type="entry name" value="PANCREATIC PROGENITOR CELL DIFFERENTIATION AND PROLIFERATION FACTOR"/>
    <property type="match status" value="1"/>
</dbReference>
<evidence type="ECO:0000313" key="3">
    <source>
        <dbReference type="Ensembl" id="ENSBIXP00005005279.1"/>
    </source>
</evidence>
<sequence>MIARPMRGSHPPHDYYQHLLGFTSSNCSCRSHTPPHGLPPPPGSPQGTPKTLVGKLLFQEVHSPVTATVLESPEHPRVCPASTTMGKQQPGGQPAYLCMKTTILSPQSSVNTVN</sequence>
<comment type="similarity">
    <text evidence="1">Belongs to the PPDPF family.</text>
</comment>
<evidence type="ECO:0000256" key="1">
    <source>
        <dbReference type="ARBA" id="ARBA00006609"/>
    </source>
</evidence>